<feature type="transmembrane region" description="Helical" evidence="12">
    <location>
        <begin position="408"/>
        <end position="427"/>
    </location>
</feature>
<feature type="transmembrane region" description="Helical" evidence="12">
    <location>
        <begin position="233"/>
        <end position="254"/>
    </location>
</feature>
<dbReference type="GO" id="GO:0015293">
    <property type="term" value="F:symporter activity"/>
    <property type="evidence" value="ECO:0007669"/>
    <property type="project" value="UniProtKB-KW"/>
</dbReference>
<keyword evidence="15" id="KW-1185">Reference proteome</keyword>
<evidence type="ECO:0000256" key="5">
    <source>
        <dbReference type="ARBA" id="ARBA00022847"/>
    </source>
</evidence>
<feature type="transmembrane region" description="Helical" evidence="12">
    <location>
        <begin position="967"/>
        <end position="986"/>
    </location>
</feature>
<evidence type="ECO:0000256" key="9">
    <source>
        <dbReference type="ARBA" id="ARBA00023201"/>
    </source>
</evidence>
<feature type="transmembrane region" description="Helical" evidence="12">
    <location>
        <begin position="1293"/>
        <end position="1311"/>
    </location>
</feature>
<dbReference type="InterPro" id="IPR050382">
    <property type="entry name" value="MFS_Na/Anion_cotransporter"/>
</dbReference>
<keyword evidence="9" id="KW-0739">Sodium transport</keyword>
<dbReference type="Pfam" id="PF07690">
    <property type="entry name" value="MFS_1"/>
    <property type="match status" value="3"/>
</dbReference>
<evidence type="ECO:0000313" key="14">
    <source>
        <dbReference type="EMBL" id="KAF9406793.1"/>
    </source>
</evidence>
<feature type="transmembrane region" description="Helical" evidence="12">
    <location>
        <begin position="501"/>
        <end position="520"/>
    </location>
</feature>
<dbReference type="InterPro" id="IPR036259">
    <property type="entry name" value="MFS_trans_sf"/>
</dbReference>
<dbReference type="Gene3D" id="1.20.120.540">
    <property type="entry name" value="Voltage-gated potassium channels"/>
    <property type="match status" value="2"/>
</dbReference>
<feature type="transmembrane region" description="Helical" evidence="12">
    <location>
        <begin position="757"/>
        <end position="774"/>
    </location>
</feature>
<feature type="transmembrane region" description="Helical" evidence="12">
    <location>
        <begin position="1032"/>
        <end position="1054"/>
    </location>
</feature>
<dbReference type="PANTHER" id="PTHR11662">
    <property type="entry name" value="SOLUTE CARRIER FAMILY 17"/>
    <property type="match status" value="1"/>
</dbReference>
<feature type="transmembrane region" description="Helical" evidence="12">
    <location>
        <begin position="780"/>
        <end position="801"/>
    </location>
</feature>
<accession>A0A835G2G6</accession>
<comment type="function">
    <text evidence="10">May be an inorganic phosphate cotransporter.</text>
</comment>
<dbReference type="SUPFAM" id="SSF103473">
    <property type="entry name" value="MFS general substrate transporter"/>
    <property type="match status" value="3"/>
</dbReference>
<feature type="transmembrane region" description="Helical" evidence="12">
    <location>
        <begin position="1060"/>
        <end position="1078"/>
    </location>
</feature>
<dbReference type="GO" id="GO:0006814">
    <property type="term" value="P:sodium ion transport"/>
    <property type="evidence" value="ECO:0007669"/>
    <property type="project" value="UniProtKB-KW"/>
</dbReference>
<feature type="transmembrane region" description="Helical" evidence="12">
    <location>
        <begin position="1225"/>
        <end position="1246"/>
    </location>
</feature>
<evidence type="ECO:0000256" key="4">
    <source>
        <dbReference type="ARBA" id="ARBA00022692"/>
    </source>
</evidence>
<evidence type="ECO:0000256" key="11">
    <source>
        <dbReference type="ARBA" id="ARBA00068450"/>
    </source>
</evidence>
<dbReference type="InterPro" id="IPR020846">
    <property type="entry name" value="MFS_dom"/>
</dbReference>
<feature type="transmembrane region" description="Helical" evidence="12">
    <location>
        <begin position="341"/>
        <end position="362"/>
    </location>
</feature>
<evidence type="ECO:0000259" key="13">
    <source>
        <dbReference type="PROSITE" id="PS50850"/>
    </source>
</evidence>
<dbReference type="FunFam" id="1.20.1250.20:FF:000003">
    <property type="entry name" value="Solute carrier family 17 member 3"/>
    <property type="match status" value="2"/>
</dbReference>
<feature type="transmembrane region" description="Helical" evidence="12">
    <location>
        <begin position="466"/>
        <end position="489"/>
    </location>
</feature>
<feature type="domain" description="Major facilitator superfamily (MFS) profile" evidence="13">
    <location>
        <begin position="15"/>
        <end position="432"/>
    </location>
</feature>
<feature type="transmembrane region" description="Helical" evidence="12">
    <location>
        <begin position="49"/>
        <end position="68"/>
    </location>
</feature>
<evidence type="ECO:0000256" key="7">
    <source>
        <dbReference type="ARBA" id="ARBA00023053"/>
    </source>
</evidence>
<feature type="domain" description="Major facilitator superfamily (MFS) profile" evidence="13">
    <location>
        <begin position="464"/>
        <end position="871"/>
    </location>
</feature>
<evidence type="ECO:0000256" key="2">
    <source>
        <dbReference type="ARBA" id="ARBA00008586"/>
    </source>
</evidence>
<feature type="transmembrane region" description="Helical" evidence="12">
    <location>
        <begin position="1258"/>
        <end position="1281"/>
    </location>
</feature>
<feature type="transmembrane region" description="Helical" evidence="12">
    <location>
        <begin position="847"/>
        <end position="866"/>
    </location>
</feature>
<name>A0A835G2G6_SPOEX</name>
<dbReference type="GO" id="GO:0016020">
    <property type="term" value="C:membrane"/>
    <property type="evidence" value="ECO:0007669"/>
    <property type="project" value="UniProtKB-SubCell"/>
</dbReference>
<sequence length="1390" mass="154212">MTRPVLGVRHVQVLMLFFAMVICFTMRVNMSMAIVAMTDSSAGEGAFDWSMQIQSVILSSYFWGYIILQIPSGELAARYGGMILVTICIAVNSAVSLLIPIATYYGGWQLLCGCRVLQGLSQGCLYPTMHNLIGKWVPLEEKSRLGTLIYGGAQLGTVIQLVISGFIANSWGWPAIFYVNGATGAIWVVAYVFLGSDSPQRSKMISETERLYIQTSLGQVGEQKRLPTPWKKISTNLSFISLIVVHCGHNWGFWTLMTEMPSYMKQVLGVDIKANGVMSALPYLAMYILSFPFGFLSDYILEKKWLSISACRKISSSIGEYGPGLALIALCYVPAGNVTLAVTLLTVVVGLNAGHMTGYLLVHIDMAPNFAGTMMGITNFFANIIGIIAPLVAGLILQDETDPTQWHLVFYVSSAIYIVTNTFFIVFGTSERQSWNEPENNEVTSEAEKKAEKFQSKIFGIRHLQVLLLFFALVLGFAMRVNISMAIVAMTDKRSEDPFDWNMQTQSVVFSSFFWGYIVLQIPSGELAARYGGMILITIAIAVNSVVSLFIPYGAYHGGWQGLCLLRGIQGLSQGCLFPTTHHLIGKWVPLEEKSRFGTFIYGGTLLGTGIQMVASGYIADLAAIWVMFYIALGADSPQKSRIISTEERMYILTSLGQTDGQKILKTPWKKLATSVPFISLTVMHSGHNWGFWTLMTEMPSYMKLVLGVDIKESGAMSALPYFVMYILSFPCGFISDYGLKKKWFSINTCRKVSNSIGEYGPALALIVLCHSPVGDVTQAVGLLTLVVGLNAGHLSGFMLVHIDMAPNFAGTMMGITTFFANVISIIAPLVAGILLEDEYDYHQWQLVFYVTSGIYIVTNTIFIIFGTSARQPWNEDPDAGDAESRPKRKLGVRHIQVIFLFLALALAFSMRVNMSMAIVAMTENDIDGTFDWNMQTQSYILTSFLWGYIVLQIPSGPLQAKYGGKVLLVLCMVVNSGVSLIIPAIAYKARWTGLCFCRFIQGLAQGCLFPTTHSLVSKWIPLHEMGFLGSIVYGGTFLGTSVQLMVSGFIIQYFGWPTIFYINGTCGTVWSLFYMYYGSDSPQKSKLITTEEKDYIQSSIQVFEESKLANTPWKKILKSAPFYALLISHCGHNWGFWTLITELPTYMNNLLEVDITQNGLLLAIPYLSLYLLSFPFGFMTDVAIKNNWCSLGTCRKICNSIGEFGPAIMLIVLCQVPAGHVTFTVAMLSCVVGLSAGHLTGIWLTHIDMTPNYAGSVMGITNFFANITGIVAPVVAGVILTDETDVKQWHTVFYITSGIYFVTNLVYITFGSSEVQPWNDPDYVSTPQLQTLQRRKSSITDRNSMSRYLLKQVWEIIYIFSLNNISKTINKGILFHFKMLQRKFFVKAF</sequence>
<feature type="transmembrane region" description="Helical" evidence="12">
    <location>
        <begin position="1161"/>
        <end position="1180"/>
    </location>
</feature>
<evidence type="ECO:0000256" key="6">
    <source>
        <dbReference type="ARBA" id="ARBA00022989"/>
    </source>
</evidence>
<feature type="transmembrane region" description="Helical" evidence="12">
    <location>
        <begin position="532"/>
        <end position="553"/>
    </location>
</feature>
<proteinExistence type="inferred from homology"/>
<evidence type="ECO:0000256" key="10">
    <source>
        <dbReference type="ARBA" id="ARBA00054632"/>
    </source>
</evidence>
<feature type="domain" description="Major facilitator superfamily (MFS) profile" evidence="13">
    <location>
        <begin position="900"/>
        <end position="1316"/>
    </location>
</feature>
<keyword evidence="4 12" id="KW-0812">Transmembrane</keyword>
<protein>
    <recommendedName>
        <fullName evidence="11">Putative inorganic phosphate cotransporter</fullName>
    </recommendedName>
</protein>
<gene>
    <name evidence="14" type="ORF">HW555_012961</name>
</gene>
<feature type="transmembrane region" description="Helical" evidence="12">
    <location>
        <begin position="672"/>
        <end position="696"/>
    </location>
</feature>
<dbReference type="PROSITE" id="PS50850">
    <property type="entry name" value="MFS"/>
    <property type="match status" value="3"/>
</dbReference>
<feature type="transmembrane region" description="Helical" evidence="12">
    <location>
        <begin position="813"/>
        <end position="835"/>
    </location>
</feature>
<dbReference type="EMBL" id="JACKWZ010000547">
    <property type="protein sequence ID" value="KAF9406793.1"/>
    <property type="molecule type" value="Genomic_DNA"/>
</dbReference>
<feature type="transmembrane region" description="Helical" evidence="12">
    <location>
        <begin position="175"/>
        <end position="194"/>
    </location>
</feature>
<dbReference type="FunFam" id="1.20.1250.20:FF:000532">
    <property type="entry name" value="SLC (SoLute Carrier) homolog"/>
    <property type="match status" value="1"/>
</dbReference>
<reference evidence="14" key="1">
    <citation type="submission" date="2020-08" db="EMBL/GenBank/DDBJ databases">
        <title>Spodoptera exigua strain:BAW_Kor-Di-RS1 Genome sequencing and assembly.</title>
        <authorList>
            <person name="Kim J."/>
            <person name="Nam H.Y."/>
            <person name="Kwon M."/>
            <person name="Choi J.H."/>
            <person name="Cho S.R."/>
            <person name="Kim G.-H."/>
        </authorList>
    </citation>
    <scope>NUCLEOTIDE SEQUENCE</scope>
    <source>
        <strain evidence="14">BAW_Kor-Di-RS1</strain>
        <tissue evidence="14">Whole-body</tissue>
    </source>
</reference>
<dbReference type="PANTHER" id="PTHR11662:SF280">
    <property type="entry name" value="FI21844P1-RELATED"/>
    <property type="match status" value="1"/>
</dbReference>
<dbReference type="Gene3D" id="1.20.1250.20">
    <property type="entry name" value="MFS general substrate transporter like domains"/>
    <property type="match status" value="4"/>
</dbReference>
<keyword evidence="5" id="KW-0769">Symport</keyword>
<comment type="caution">
    <text evidence="14">The sequence shown here is derived from an EMBL/GenBank/DDBJ whole genome shotgun (WGS) entry which is preliminary data.</text>
</comment>
<evidence type="ECO:0000256" key="1">
    <source>
        <dbReference type="ARBA" id="ARBA00004141"/>
    </source>
</evidence>
<keyword evidence="7" id="KW-0915">Sodium</keyword>
<feature type="transmembrane region" description="Helical" evidence="12">
    <location>
        <begin position="274"/>
        <end position="297"/>
    </location>
</feature>
<dbReference type="Proteomes" id="UP000648187">
    <property type="component" value="Unassembled WGS sequence"/>
</dbReference>
<keyword evidence="3" id="KW-0813">Transport</keyword>
<evidence type="ECO:0000313" key="15">
    <source>
        <dbReference type="Proteomes" id="UP000648187"/>
    </source>
</evidence>
<feature type="transmembrane region" description="Helical" evidence="12">
    <location>
        <begin position="939"/>
        <end position="955"/>
    </location>
</feature>
<feature type="transmembrane region" description="Helical" evidence="12">
    <location>
        <begin position="1201"/>
        <end position="1219"/>
    </location>
</feature>
<feature type="transmembrane region" description="Helical" evidence="12">
    <location>
        <begin position="600"/>
        <end position="633"/>
    </location>
</feature>
<dbReference type="GO" id="GO:0006820">
    <property type="term" value="P:monoatomic anion transport"/>
    <property type="evidence" value="ECO:0007669"/>
    <property type="project" value="TreeGrafter"/>
</dbReference>
<feature type="transmembrane region" description="Helical" evidence="12">
    <location>
        <begin position="318"/>
        <end position="335"/>
    </location>
</feature>
<dbReference type="InterPro" id="IPR027378">
    <property type="entry name" value="Nucleotide_channel_N"/>
</dbReference>
<feature type="transmembrane region" description="Helical" evidence="12">
    <location>
        <begin position="12"/>
        <end position="37"/>
    </location>
</feature>
<keyword evidence="6 12" id="KW-1133">Transmembrane helix</keyword>
<dbReference type="CDD" id="cd17318">
    <property type="entry name" value="MFS_SLC17"/>
    <property type="match status" value="2"/>
</dbReference>
<feature type="transmembrane region" description="Helical" evidence="12">
    <location>
        <begin position="374"/>
        <end position="396"/>
    </location>
</feature>
<comment type="subcellular location">
    <subcellularLocation>
        <location evidence="1">Membrane</location>
        <topology evidence="1">Multi-pass membrane protein</topology>
    </subcellularLocation>
</comment>
<organism evidence="14 15">
    <name type="scientific">Spodoptera exigua</name>
    <name type="common">Beet armyworm</name>
    <name type="synonym">Noctua fulgens</name>
    <dbReference type="NCBI Taxonomy" id="7107"/>
    <lineage>
        <taxon>Eukaryota</taxon>
        <taxon>Metazoa</taxon>
        <taxon>Ecdysozoa</taxon>
        <taxon>Arthropoda</taxon>
        <taxon>Hexapoda</taxon>
        <taxon>Insecta</taxon>
        <taxon>Pterygota</taxon>
        <taxon>Neoptera</taxon>
        <taxon>Endopterygota</taxon>
        <taxon>Lepidoptera</taxon>
        <taxon>Glossata</taxon>
        <taxon>Ditrysia</taxon>
        <taxon>Noctuoidea</taxon>
        <taxon>Noctuidae</taxon>
        <taxon>Amphipyrinae</taxon>
        <taxon>Spodoptera</taxon>
    </lineage>
</organism>
<dbReference type="InterPro" id="IPR011701">
    <property type="entry name" value="MFS"/>
</dbReference>
<dbReference type="FunFam" id="1.20.1250.20:FF:000144">
    <property type="entry name" value="Picot, isoform B"/>
    <property type="match status" value="2"/>
</dbReference>
<evidence type="ECO:0000256" key="12">
    <source>
        <dbReference type="SAM" id="Phobius"/>
    </source>
</evidence>
<evidence type="ECO:0000256" key="8">
    <source>
        <dbReference type="ARBA" id="ARBA00023136"/>
    </source>
</evidence>
<feature type="transmembrane region" description="Helical" evidence="12">
    <location>
        <begin position="716"/>
        <end position="736"/>
    </location>
</feature>
<keyword evidence="9" id="KW-0406">Ion transport</keyword>
<evidence type="ECO:0000256" key="3">
    <source>
        <dbReference type="ARBA" id="ARBA00022448"/>
    </source>
</evidence>
<feature type="transmembrane region" description="Helical" evidence="12">
    <location>
        <begin position="80"/>
        <end position="102"/>
    </location>
</feature>
<keyword evidence="8 12" id="KW-0472">Membrane</keyword>
<comment type="similarity">
    <text evidence="2">Belongs to the major facilitator superfamily. Sodium/anion cotransporter family.</text>
</comment>
<feature type="transmembrane region" description="Helical" evidence="12">
    <location>
        <begin position="898"/>
        <end position="919"/>
    </location>
</feature>